<gene>
    <name evidence="6" type="ORF">R28058_06651</name>
</gene>
<dbReference type="Pfam" id="PF13476">
    <property type="entry name" value="AAA_23"/>
    <property type="match status" value="1"/>
</dbReference>
<keyword evidence="4" id="KW-0175">Coiled coil</keyword>
<evidence type="ECO:0000256" key="1">
    <source>
        <dbReference type="ARBA" id="ARBA00006930"/>
    </source>
</evidence>
<dbReference type="GO" id="GO:0016887">
    <property type="term" value="F:ATP hydrolysis activity"/>
    <property type="evidence" value="ECO:0007669"/>
    <property type="project" value="InterPro"/>
</dbReference>
<dbReference type="InterPro" id="IPR038729">
    <property type="entry name" value="Rad50/SbcC_AAA"/>
</dbReference>
<dbReference type="Gene3D" id="3.40.50.300">
    <property type="entry name" value="P-loop containing nucleotide triphosphate hydrolases"/>
    <property type="match status" value="2"/>
</dbReference>
<feature type="domain" description="Rad50/SbcC-type AAA" evidence="5">
    <location>
        <begin position="13"/>
        <end position="237"/>
    </location>
</feature>
<reference evidence="6 7" key="1">
    <citation type="submission" date="2015-01" db="EMBL/GenBank/DDBJ databases">
        <authorList>
            <person name="Aslett A.Martin."/>
            <person name="De Silva Nishadi"/>
        </authorList>
    </citation>
    <scope>NUCLEOTIDE SEQUENCE [LARGE SCALE GENOMIC DNA]</scope>
    <source>
        <strain evidence="6 7">R28058</strain>
    </source>
</reference>
<dbReference type="OrthoDB" id="9795626at2"/>
<organism evidence="6 7">
    <name type="scientific">Paraclostridium sordellii</name>
    <name type="common">Clostridium sordellii</name>
    <dbReference type="NCBI Taxonomy" id="1505"/>
    <lineage>
        <taxon>Bacteria</taxon>
        <taxon>Bacillati</taxon>
        <taxon>Bacillota</taxon>
        <taxon>Clostridia</taxon>
        <taxon>Peptostreptococcales</taxon>
        <taxon>Peptostreptococcaceae</taxon>
        <taxon>Paraclostridium</taxon>
    </lineage>
</organism>
<dbReference type="Proteomes" id="UP000049127">
    <property type="component" value="Unassembled WGS sequence"/>
</dbReference>
<sequence>MITSNRAQFRIKKVVVNNFRGYEGEFTFSFGEKNGEIPRLILLTGANGYGKTSLIDAIEWGITGKINRLIKYLDNRVDSSDKDNKKNNEGLIINTNAKNRCVNVEIHGIYMDQEIILKRRFEGEVAEREAITGNNSQFSIICDDEIKGEIEKKLSKFNYDNLCSYDKNIDLYNKGRKDIYEIFSSLYNDENNIGNIIQNLDKVKLYLENQQKIIGGEISKLKDNISNYKKMKEKFSNNISDITYPQYKVYENENILCNGNELNMKDIEKQRNTLVNIRNLKVLKELNEIKIEYNKNRLRELLELKGDIFKKLSNINFDFINKEKNELEDIKVYVQKIKNSTDIYLNTEYKDKIVFMSGKDIIYNIKNIESKISCLNEKISIYSDDNKMVKILRYIVDNTSELTHYQQSHEKCPLCGNGETFKESQIGEVARQVLGENDIERQSINYQIKNLKDEEIHEIKKLKECLIETIDKNLYNLNRNLNEKQYIDEINNLLKILNLEYDEDLIISLKSKITNNFINEIESKEKKLISYINSKEYSFLSDMKSELLYENYEKLSLYNRLKVIDSVISRFNINIHNTEIHYRIINKDELDNRIAICNSYIEKLKSNELLNFIEVNEKNKEIKEHQLEIMDKKIENIKKMIKKVKKVRTNDEINQTELIQKPLEYIYRKITRNTNIKKIELIRGKAEGRAELDIVDLSNKKTSFANIMSAGQLSTLSISIFLAKAYLNSENNVKLYLMDEPIQTMDDLNILSFVDLMKYQLAKDNHKSFIDQVIFSTCDENLSRLFKYKFNSFDIPVCEYKFEGNSKFTKI</sequence>
<evidence type="ECO:0000313" key="6">
    <source>
        <dbReference type="EMBL" id="CEQ02932.1"/>
    </source>
</evidence>
<accession>A0A0C7QQB0</accession>
<evidence type="ECO:0000256" key="3">
    <source>
        <dbReference type="ARBA" id="ARBA00013368"/>
    </source>
</evidence>
<evidence type="ECO:0000259" key="5">
    <source>
        <dbReference type="Pfam" id="PF13476"/>
    </source>
</evidence>
<dbReference type="EMBL" id="CEKZ01000003">
    <property type="protein sequence ID" value="CEQ02932.1"/>
    <property type="molecule type" value="Genomic_DNA"/>
</dbReference>
<dbReference type="AlphaFoldDB" id="A0A0C7QQB0"/>
<proteinExistence type="inferred from homology"/>
<dbReference type="GO" id="GO:0006302">
    <property type="term" value="P:double-strand break repair"/>
    <property type="evidence" value="ECO:0007669"/>
    <property type="project" value="InterPro"/>
</dbReference>
<name>A0A0C7QQB0_PARSO</name>
<feature type="coiled-coil region" evidence="4">
    <location>
        <begin position="615"/>
        <end position="647"/>
    </location>
</feature>
<evidence type="ECO:0000313" key="7">
    <source>
        <dbReference type="Proteomes" id="UP000049127"/>
    </source>
</evidence>
<evidence type="ECO:0000256" key="4">
    <source>
        <dbReference type="SAM" id="Coils"/>
    </source>
</evidence>
<comment type="similarity">
    <text evidence="1">Belongs to the SMC family. SbcC subfamily.</text>
</comment>
<dbReference type="InterPro" id="IPR027417">
    <property type="entry name" value="P-loop_NTPase"/>
</dbReference>
<protein>
    <recommendedName>
        <fullName evidence="3">Nuclease SbcCD subunit C</fullName>
    </recommendedName>
</protein>
<dbReference type="PANTHER" id="PTHR32114:SF2">
    <property type="entry name" value="ABC TRANSPORTER ABCH.3"/>
    <property type="match status" value="1"/>
</dbReference>
<evidence type="ECO:0000256" key="2">
    <source>
        <dbReference type="ARBA" id="ARBA00011322"/>
    </source>
</evidence>
<dbReference type="PANTHER" id="PTHR32114">
    <property type="entry name" value="ABC TRANSPORTER ABCH.3"/>
    <property type="match status" value="1"/>
</dbReference>
<dbReference type="RefSeq" id="WP_055341472.1">
    <property type="nucleotide sequence ID" value="NZ_CEKZ01000003.1"/>
</dbReference>
<dbReference type="SUPFAM" id="SSF52540">
    <property type="entry name" value="P-loop containing nucleoside triphosphate hydrolases"/>
    <property type="match status" value="1"/>
</dbReference>
<comment type="subunit">
    <text evidence="2">Heterodimer of SbcC and SbcD.</text>
</comment>